<dbReference type="Ensembl" id="ENSEEET00000007377.2">
    <property type="protein sequence ID" value="ENSEEEP00000007277.2"/>
    <property type="gene ID" value="ENSEEEG00000003822.2"/>
</dbReference>
<feature type="domain" description="Ig-like" evidence="5">
    <location>
        <begin position="210"/>
        <end position="308"/>
    </location>
</feature>
<reference evidence="6" key="5">
    <citation type="submission" date="2025-09" db="UniProtKB">
        <authorList>
            <consortium name="Ensembl"/>
        </authorList>
    </citation>
    <scope>IDENTIFICATION</scope>
</reference>
<dbReference type="PIRSF" id="PIRSF000615">
    <property type="entry name" value="TyrPK_CSF1-R"/>
    <property type="match status" value="1"/>
</dbReference>
<feature type="domain" description="Ig-like" evidence="5">
    <location>
        <begin position="130"/>
        <end position="206"/>
    </location>
</feature>
<feature type="domain" description="Ig-like" evidence="5">
    <location>
        <begin position="401"/>
        <end position="481"/>
    </location>
</feature>
<dbReference type="InterPro" id="IPR013098">
    <property type="entry name" value="Ig_I-set"/>
</dbReference>
<dbReference type="Pfam" id="PF07679">
    <property type="entry name" value="I-set"/>
    <property type="match status" value="1"/>
</dbReference>
<dbReference type="InterPro" id="IPR003598">
    <property type="entry name" value="Ig_sub2"/>
</dbReference>
<dbReference type="Gene3D" id="2.60.40.10">
    <property type="entry name" value="Immunoglobulins"/>
    <property type="match status" value="9"/>
</dbReference>
<dbReference type="AlphaFoldDB" id="A0A4W4E5T9"/>
<feature type="domain" description="Ig-like" evidence="5">
    <location>
        <begin position="636"/>
        <end position="781"/>
    </location>
</feature>
<proteinExistence type="predicted"/>
<dbReference type="PANTHER" id="PTHR44337">
    <property type="entry name" value="CARCINOEMBRYONIC ANTIGEN-RELATED CELL ADHESION MOLECULE 8"/>
    <property type="match status" value="1"/>
</dbReference>
<sequence length="880" mass="94672">MPIFFNLSDSSFCGDQHMEMLTCASSVVPLSTPLALSHTLSHMELETELVEFNSTASLTCSASGTSISFFWLNGSSELTLGERVQLTNGNTTLIITCVSRDDIGPYRCGAFNIISKDMSQNMTLTIYYGPDKATVAAAPVGPFYSSGCDIMLRCSAEASPAAVFQWVVSGTVLGEKGPELKLANIQTNQSGSYTCLAHNTKSLRYSTSQPINIIVVEKISQVTLNDSTGLLIEGRSFSNLTCEGSGTILSTEWMKDYQILSPSNSVIFSPDNKTVLIGPVRRSDSGEYQCTLSNPVSSDTAKFIMTVNYGPDKVVIGGPSEVEVQAKALTFECITESIPTASYTWEFNGTNTGVTTVSFIVELVHFENSGKYTCIAQNHVTKLNASGSHALVVKDPISVMPSTDQPLLNQTPKVGRSFHLTCNGASPPVTIIWFKDGGALTLDNRMSLSFDNATLSFSALEKRNGGQYECRVINGSVSVISGDYWINFGYVIVTPTGPNQVELGVESQFICDAKCGVDCTVQWALHAGFPKGRGNKDPLDSPITNVSLAVSQTNLVEFNDSVTFTCSAHGTPLEFSWRNRSSELTSGGSVQLSSDGRILTITNLTRYDQGPFTCIVANGISNGTSGTIYLKISYGPSNLTMIVIPKKTGYISGSNITLTCSADSSPPALFLWSNNNVFLNTSGQSLQLTNASQNQTGSYTLTNETSIHLNQPIFNMSFTLSCDIIGPVDSTYWEKNGLYLHSDSRIFLSNQNKTLTLTQLTLPDDGDYQCVASNSVSNMTSGSYRLMVNYGPWNTSVSGPAIAAVLSSVSLNCCASSQPPSEYTWYFNGSKVAEGTTYMTGALSLNNSGEYTCITYNNITSRSGKATWNLSVIGGIKCLV</sequence>
<feature type="domain" description="Ig-like" evidence="5">
    <location>
        <begin position="542"/>
        <end position="633"/>
    </location>
</feature>
<dbReference type="InterPro" id="IPR013783">
    <property type="entry name" value="Ig-like_fold"/>
</dbReference>
<keyword evidence="1" id="KW-0732">Signal</keyword>
<dbReference type="InterPro" id="IPR036179">
    <property type="entry name" value="Ig-like_dom_sf"/>
</dbReference>
<dbReference type="SMART" id="SM00409">
    <property type="entry name" value="IG"/>
    <property type="match status" value="8"/>
</dbReference>
<dbReference type="PROSITE" id="PS50835">
    <property type="entry name" value="IG_LIKE"/>
    <property type="match status" value="8"/>
</dbReference>
<evidence type="ECO:0000256" key="1">
    <source>
        <dbReference type="ARBA" id="ARBA00022729"/>
    </source>
</evidence>
<organism evidence="6 7">
    <name type="scientific">Electrophorus electricus</name>
    <name type="common">Electric eel</name>
    <name type="synonym">Gymnotus electricus</name>
    <dbReference type="NCBI Taxonomy" id="8005"/>
    <lineage>
        <taxon>Eukaryota</taxon>
        <taxon>Metazoa</taxon>
        <taxon>Chordata</taxon>
        <taxon>Craniata</taxon>
        <taxon>Vertebrata</taxon>
        <taxon>Euteleostomi</taxon>
        <taxon>Actinopterygii</taxon>
        <taxon>Neopterygii</taxon>
        <taxon>Teleostei</taxon>
        <taxon>Ostariophysi</taxon>
        <taxon>Gymnotiformes</taxon>
        <taxon>Gymnotoidei</taxon>
        <taxon>Gymnotidae</taxon>
        <taxon>Electrophorus</taxon>
    </lineage>
</organism>
<dbReference type="InterPro" id="IPR003599">
    <property type="entry name" value="Ig_sub"/>
</dbReference>
<dbReference type="Pfam" id="PF00047">
    <property type="entry name" value="ig"/>
    <property type="match status" value="1"/>
</dbReference>
<keyword evidence="4" id="KW-0393">Immunoglobulin domain</keyword>
<dbReference type="Pfam" id="PF13927">
    <property type="entry name" value="Ig_3"/>
    <property type="match status" value="4"/>
</dbReference>
<dbReference type="InterPro" id="IPR052598">
    <property type="entry name" value="IgSF_CEA-related"/>
</dbReference>
<dbReference type="Proteomes" id="UP000314983">
    <property type="component" value="Chromosome 10"/>
</dbReference>
<keyword evidence="3" id="KW-0325">Glycoprotein</keyword>
<feature type="domain" description="Ig-like" evidence="5">
    <location>
        <begin position="29"/>
        <end position="125"/>
    </location>
</feature>
<reference evidence="6" key="3">
    <citation type="submission" date="2020-05" db="EMBL/GenBank/DDBJ databases">
        <title>Electrophorus electricus (electric eel) genome, fEleEle1, primary haplotype.</title>
        <authorList>
            <person name="Myers G."/>
            <person name="Meyer A."/>
            <person name="Fedrigo O."/>
            <person name="Formenti G."/>
            <person name="Rhie A."/>
            <person name="Tracey A."/>
            <person name="Sims Y."/>
            <person name="Jarvis E.D."/>
        </authorList>
    </citation>
    <scope>NUCLEOTIDE SEQUENCE [LARGE SCALE GENOMIC DNA]</scope>
</reference>
<keyword evidence="2" id="KW-1015">Disulfide bond</keyword>
<evidence type="ECO:0000256" key="2">
    <source>
        <dbReference type="ARBA" id="ARBA00023157"/>
    </source>
</evidence>
<reference evidence="6" key="4">
    <citation type="submission" date="2025-08" db="UniProtKB">
        <authorList>
            <consortium name="Ensembl"/>
        </authorList>
    </citation>
    <scope>IDENTIFICATION</scope>
</reference>
<dbReference type="GeneTree" id="ENSGT01100000263479"/>
<dbReference type="SMART" id="SM00408">
    <property type="entry name" value="IGc2"/>
    <property type="match status" value="9"/>
</dbReference>
<feature type="domain" description="Ig-like" evidence="5">
    <location>
        <begin position="792"/>
        <end position="871"/>
    </location>
</feature>
<dbReference type="SUPFAM" id="SSF48726">
    <property type="entry name" value="Immunoglobulin"/>
    <property type="match status" value="8"/>
</dbReference>
<evidence type="ECO:0000313" key="6">
    <source>
        <dbReference type="Ensembl" id="ENSEEEP00000007277.2"/>
    </source>
</evidence>
<dbReference type="InterPro" id="IPR007110">
    <property type="entry name" value="Ig-like_dom"/>
</dbReference>
<name>A0A4W4E5T9_ELEEL</name>
<dbReference type="Pfam" id="PF13895">
    <property type="entry name" value="Ig_2"/>
    <property type="match status" value="3"/>
</dbReference>
<keyword evidence="7" id="KW-1185">Reference proteome</keyword>
<dbReference type="InterPro" id="IPR013151">
    <property type="entry name" value="Immunoglobulin_dom"/>
</dbReference>
<feature type="domain" description="Ig-like" evidence="5">
    <location>
        <begin position="311"/>
        <end position="386"/>
    </location>
</feature>
<accession>A0A4W4E5T9</accession>
<evidence type="ECO:0000313" key="7">
    <source>
        <dbReference type="Proteomes" id="UP000314983"/>
    </source>
</evidence>
<evidence type="ECO:0000256" key="3">
    <source>
        <dbReference type="ARBA" id="ARBA00023180"/>
    </source>
</evidence>
<protein>
    <recommendedName>
        <fullName evidence="5">Ig-like domain-containing protein</fullName>
    </recommendedName>
</protein>
<evidence type="ECO:0000256" key="4">
    <source>
        <dbReference type="ARBA" id="ARBA00023319"/>
    </source>
</evidence>
<reference evidence="7" key="2">
    <citation type="journal article" date="2017" name="Sci. Adv.">
        <title>A tail of two voltages: Proteomic comparison of the three electric organs of the electric eel.</title>
        <authorList>
            <person name="Traeger L.L."/>
            <person name="Sabat G."/>
            <person name="Barrett-Wilt G.A."/>
            <person name="Wells G.B."/>
            <person name="Sussman M.R."/>
        </authorList>
    </citation>
    <scope>NUCLEOTIDE SEQUENCE [LARGE SCALE GENOMIC DNA]</scope>
</reference>
<gene>
    <name evidence="6" type="primary">ADGRG6</name>
</gene>
<evidence type="ECO:0000259" key="5">
    <source>
        <dbReference type="PROSITE" id="PS50835"/>
    </source>
</evidence>
<dbReference type="PANTHER" id="PTHR44337:SF16">
    <property type="entry name" value="CARCINOEMBRYONIC ANTIGEN-RELATED CELL ADHESION MOLECULE 20-LIKE-RELATED"/>
    <property type="match status" value="1"/>
</dbReference>
<reference evidence="7" key="1">
    <citation type="journal article" date="2014" name="Science">
        <title>Nonhuman genetics. Genomic basis for the convergent evolution of electric organs.</title>
        <authorList>
            <person name="Gallant J.R."/>
            <person name="Traeger L.L."/>
            <person name="Volkening J.D."/>
            <person name="Moffett H."/>
            <person name="Chen P.H."/>
            <person name="Novina C.D."/>
            <person name="Phillips G.N.Jr."/>
            <person name="Anand R."/>
            <person name="Wells G.B."/>
            <person name="Pinch M."/>
            <person name="Guth R."/>
            <person name="Unguez G.A."/>
            <person name="Albert J.S."/>
            <person name="Zakon H.H."/>
            <person name="Samanta M.P."/>
            <person name="Sussman M.R."/>
        </authorList>
    </citation>
    <scope>NUCLEOTIDE SEQUENCE [LARGE SCALE GENOMIC DNA]</scope>
</reference>
<dbReference type="STRING" id="8005.ENSEEEP00000007277"/>